<evidence type="ECO:0000313" key="2">
    <source>
        <dbReference type="Proteomes" id="UP000834106"/>
    </source>
</evidence>
<gene>
    <name evidence="1" type="ORF">FPE_LOCUS12597</name>
</gene>
<keyword evidence="2" id="KW-1185">Reference proteome</keyword>
<reference evidence="1" key="1">
    <citation type="submission" date="2023-05" db="EMBL/GenBank/DDBJ databases">
        <authorList>
            <person name="Huff M."/>
        </authorList>
    </citation>
    <scope>NUCLEOTIDE SEQUENCE</scope>
</reference>
<name>A0AAD1Z8K5_9LAMI</name>
<dbReference type="EMBL" id="OU503042">
    <property type="protein sequence ID" value="CAI9765167.1"/>
    <property type="molecule type" value="Genomic_DNA"/>
</dbReference>
<dbReference type="AlphaFoldDB" id="A0AAD1Z8K5"/>
<dbReference type="Proteomes" id="UP000834106">
    <property type="component" value="Chromosome 7"/>
</dbReference>
<proteinExistence type="predicted"/>
<organism evidence="1 2">
    <name type="scientific">Fraxinus pennsylvanica</name>
    <dbReference type="NCBI Taxonomy" id="56036"/>
    <lineage>
        <taxon>Eukaryota</taxon>
        <taxon>Viridiplantae</taxon>
        <taxon>Streptophyta</taxon>
        <taxon>Embryophyta</taxon>
        <taxon>Tracheophyta</taxon>
        <taxon>Spermatophyta</taxon>
        <taxon>Magnoliopsida</taxon>
        <taxon>eudicotyledons</taxon>
        <taxon>Gunneridae</taxon>
        <taxon>Pentapetalae</taxon>
        <taxon>asterids</taxon>
        <taxon>lamiids</taxon>
        <taxon>Lamiales</taxon>
        <taxon>Oleaceae</taxon>
        <taxon>Oleeae</taxon>
        <taxon>Fraxinus</taxon>
    </lineage>
</organism>
<protein>
    <submittedName>
        <fullName evidence="1">Uncharacterized protein</fullName>
    </submittedName>
</protein>
<evidence type="ECO:0000313" key="1">
    <source>
        <dbReference type="EMBL" id="CAI9765167.1"/>
    </source>
</evidence>
<sequence>MSFGVWILGVSFPHEKPCVLLGKIPPRAVFRVSTASVFHHPPPPLHLFSRSVGLLHGLRSYTPSRDTHSSTFVVNPSRFTRLPITSSQIHFWRHLAMQELLEMLELQYLHDYAGISSSIGLTANPIEGALTKCNFGASFTNADLVASLALETVAPTSLRVAPNNLYPESNFFQEVMC</sequence>
<accession>A0AAD1Z8K5</accession>